<dbReference type="SUPFAM" id="SSF56672">
    <property type="entry name" value="DNA/RNA polymerases"/>
    <property type="match status" value="1"/>
</dbReference>
<dbReference type="InterPro" id="IPR000477">
    <property type="entry name" value="RT_dom"/>
</dbReference>
<dbReference type="Pfam" id="PF00078">
    <property type="entry name" value="RVT_1"/>
    <property type="match status" value="1"/>
</dbReference>
<protein>
    <recommendedName>
        <fullName evidence="10">CRISPR-associated endonuclease Cas1</fullName>
        <ecNumber evidence="10">3.1.-.-</ecNumber>
    </recommendedName>
</protein>
<comment type="cofactor">
    <cofactor evidence="10">
        <name>Mg(2+)</name>
        <dbReference type="ChEBI" id="CHEBI:18420"/>
    </cofactor>
    <cofactor evidence="10">
        <name>Mn(2+)</name>
        <dbReference type="ChEBI" id="CHEBI:29035"/>
    </cofactor>
</comment>
<keyword evidence="2 10" id="KW-0479">Metal-binding</keyword>
<keyword evidence="1 10" id="KW-0540">Nuclease</keyword>
<evidence type="ECO:0000256" key="2">
    <source>
        <dbReference type="ARBA" id="ARBA00022723"/>
    </source>
</evidence>
<dbReference type="InterPro" id="IPR050646">
    <property type="entry name" value="Cas1"/>
</dbReference>
<comment type="function">
    <text evidence="10">CRISPR (clustered regularly interspaced short palindromic repeat), is an adaptive immune system that provides protection against mobile genetic elements (viruses, transposable elements and conjugative plasmids). CRISPR clusters contain spacers, sequences complementary to antecedent mobile elements, and target invading nucleic acids. CRISPR clusters are transcribed and processed into CRISPR RNA (crRNA). Acts as a dsDNA endonuclease. Involved in the integration of spacer DNA into the CRISPR cassette.</text>
</comment>
<sequence length="663" mass="75483">MVFFDSQLPMGDALLAAWYQVRTRSKTAGIDGISVELFAHFLDEELKRLAHQLQQDIYHPLPALGFYRAKKSGGHRLIGIPTVRDRIVQRLLLRSLYPALEETFQDCSFAYRPGVRVKHAIERVAEVYSSQTWTVKADISQFFDSLCRTLLLSQLEELSVDQTVVRYIKGQLEAGIVVGGMPILSGRGVLQGGILSGALANLYLSEFDRRCLNAGASLTRYGDDFVMVARSLLEATRFLNLIEDWLSDIYLTLQPEKTHIFAPGEEFVFLGYGFQAGEIITPEYKQPRRNHNKKAVSVASRPPIACSIVTPTRKSLSTRNFLDSWREGMTTLYVTDQGAYVKVKHQQFQVLLGNDLKVSIPVNVVDYIILFGCCNLSHGAIGLALRRRIPILFLSYQGRYFGRLQTDGMTRVDYLSRQVHCAEDETFVLRQAKVIVAGKLHNCRILLRRLNRDRQISQVIEAIEELGVWQEKIAEVELLESLLGYEGFGTRIYFQALGALVQPPFTFEHRTRRPPTDPVNSLLSLGYTLLHQNIHSLILAVGLHPHYGNLHVPRSNHPALVSDLIEEFRAPVVDSLVIYLVNSGIFTPEDFTPSDERGGVYLYSDALKKYLKHWQDKLSLKTTHPHTGYKVSYYRCLELQVWEYISCLIGEREVYRPMKLEKW</sequence>
<comment type="similarity">
    <text evidence="10">Belongs to the CRISPR-associated endonuclease Cas1 family.</text>
</comment>
<dbReference type="CDD" id="cd09634">
    <property type="entry name" value="Cas1_I-II-III"/>
    <property type="match status" value="1"/>
</dbReference>
<organism evidence="12 13">
    <name type="scientific">Limnospira fusiformis PMC 851.14</name>
    <dbReference type="NCBI Taxonomy" id="2219512"/>
    <lineage>
        <taxon>Bacteria</taxon>
        <taxon>Bacillati</taxon>
        <taxon>Cyanobacteriota</taxon>
        <taxon>Cyanophyceae</taxon>
        <taxon>Oscillatoriophycideae</taxon>
        <taxon>Oscillatoriales</taxon>
        <taxon>Sirenicapillariaceae</taxon>
        <taxon>Limnospira</taxon>
    </lineage>
</organism>
<dbReference type="NCBIfam" id="TIGR00287">
    <property type="entry name" value="cas1"/>
    <property type="match status" value="1"/>
</dbReference>
<evidence type="ECO:0000313" key="13">
    <source>
        <dbReference type="Proteomes" id="UP001387447"/>
    </source>
</evidence>
<keyword evidence="4 10" id="KW-0378">Hydrolase</keyword>
<feature type="domain" description="Reverse transcriptase" evidence="11">
    <location>
        <begin position="49"/>
        <end position="274"/>
    </location>
</feature>
<proteinExistence type="inferred from homology"/>
<dbReference type="Gene3D" id="3.100.10.20">
    <property type="entry name" value="CRISPR-associated endonuclease Cas1, N-terminal domain"/>
    <property type="match status" value="1"/>
</dbReference>
<feature type="binding site" evidence="10">
    <location>
        <position position="486"/>
    </location>
    <ligand>
        <name>Mn(2+)</name>
        <dbReference type="ChEBI" id="CHEBI:29035"/>
    </ligand>
</feature>
<evidence type="ECO:0000256" key="5">
    <source>
        <dbReference type="ARBA" id="ARBA00022842"/>
    </source>
</evidence>
<keyword evidence="7 10" id="KW-0238">DNA-binding</keyword>
<dbReference type="HAMAP" id="MF_01470">
    <property type="entry name" value="Cas1"/>
    <property type="match status" value="1"/>
</dbReference>
<dbReference type="Gene3D" id="1.20.120.920">
    <property type="entry name" value="CRISPR-associated endonuclease Cas1, C-terminal domain"/>
    <property type="match status" value="1"/>
</dbReference>
<feature type="binding site" evidence="10">
    <location>
        <position position="551"/>
    </location>
    <ligand>
        <name>Mn(2+)</name>
        <dbReference type="ChEBI" id="CHEBI:29035"/>
    </ligand>
</feature>
<dbReference type="InterPro" id="IPR042211">
    <property type="entry name" value="CRISPR-assoc_Cas1_N"/>
</dbReference>
<reference evidence="12 13" key="1">
    <citation type="journal article" date="2024" name="Front. Microbiol.">
        <title>Transcriptomic insights into the dominance of two phototrophs throughout the water column of a tropical hypersaline-alkaline crater lake (Dziani Dzaha, Mayotte).</title>
        <authorList>
            <person name="Duperron S."/>
            <person name="Halary S."/>
            <person name="Bouly J.-P."/>
            <person name="Roussel T."/>
            <person name="Hugoni M."/>
            <person name="Bruto M."/>
            <person name="Oger P."/>
            <person name="Duval C."/>
            <person name="Woo A."/>
            <person name="Jezequiel D."/>
            <person name="Ader M."/>
            <person name="Leboulanger C."/>
            <person name="Agogue H."/>
            <person name="Grossi V."/>
            <person name="Trousselier M."/>
            <person name="Bernard C."/>
        </authorList>
    </citation>
    <scope>NUCLEOTIDE SEQUENCE [LARGE SCALE GENOMIC DNA]</scope>
    <source>
        <strain evidence="12 13">PMC 851.14</strain>
    </source>
</reference>
<dbReference type="InterPro" id="IPR042206">
    <property type="entry name" value="CRISPR-assoc_Cas1_C"/>
</dbReference>
<dbReference type="Pfam" id="PF01867">
    <property type="entry name" value="Cas_Cas1"/>
    <property type="match status" value="1"/>
</dbReference>
<dbReference type="EC" id="3.1.-.-" evidence="10"/>
<keyword evidence="3 10" id="KW-0255">Endonuclease</keyword>
<gene>
    <name evidence="10 12" type="primary">cas1</name>
    <name evidence="12" type="ORF">AAEJ74_02760</name>
</gene>
<evidence type="ECO:0000256" key="10">
    <source>
        <dbReference type="HAMAP-Rule" id="MF_01470"/>
    </source>
</evidence>
<evidence type="ECO:0000256" key="9">
    <source>
        <dbReference type="ARBA" id="ARBA00038592"/>
    </source>
</evidence>
<evidence type="ECO:0000256" key="3">
    <source>
        <dbReference type="ARBA" id="ARBA00022759"/>
    </source>
</evidence>
<evidence type="ECO:0000256" key="1">
    <source>
        <dbReference type="ARBA" id="ARBA00022722"/>
    </source>
</evidence>
<comment type="caution">
    <text evidence="12">The sequence shown here is derived from an EMBL/GenBank/DDBJ whole genome shotgun (WGS) entry which is preliminary data.</text>
</comment>
<feature type="binding site" evidence="10">
    <location>
        <position position="566"/>
    </location>
    <ligand>
        <name>Mn(2+)</name>
        <dbReference type="ChEBI" id="CHEBI:29035"/>
    </ligand>
</feature>
<keyword evidence="5 10" id="KW-0460">Magnesium</keyword>
<name>A0ABU9EFC3_LIMFS</name>
<keyword evidence="6 10" id="KW-0051">Antiviral defense</keyword>
<comment type="subunit">
    <text evidence="9 10">Homodimer, forms a heterotetramer with a Cas2 homodimer.</text>
</comment>
<dbReference type="PROSITE" id="PS50878">
    <property type="entry name" value="RT_POL"/>
    <property type="match status" value="1"/>
</dbReference>
<keyword evidence="13" id="KW-1185">Reference proteome</keyword>
<dbReference type="InterPro" id="IPR043502">
    <property type="entry name" value="DNA/RNA_pol_sf"/>
</dbReference>
<accession>A0ABU9EFC3</accession>
<evidence type="ECO:0000256" key="4">
    <source>
        <dbReference type="ARBA" id="ARBA00022801"/>
    </source>
</evidence>
<dbReference type="CDD" id="cd01651">
    <property type="entry name" value="RT_G2_intron"/>
    <property type="match status" value="1"/>
</dbReference>
<dbReference type="Proteomes" id="UP001387447">
    <property type="component" value="Unassembled WGS sequence"/>
</dbReference>
<dbReference type="PANTHER" id="PTHR34353">
    <property type="entry name" value="CRISPR-ASSOCIATED ENDONUCLEASE CAS1 1"/>
    <property type="match status" value="1"/>
</dbReference>
<keyword evidence="8 10" id="KW-0464">Manganese</keyword>
<evidence type="ECO:0000313" key="12">
    <source>
        <dbReference type="EMBL" id="MEK9510638.1"/>
    </source>
</evidence>
<evidence type="ECO:0000259" key="11">
    <source>
        <dbReference type="PROSITE" id="PS50878"/>
    </source>
</evidence>
<dbReference type="InterPro" id="IPR002729">
    <property type="entry name" value="CRISPR-assoc_Cas1"/>
</dbReference>
<evidence type="ECO:0000256" key="7">
    <source>
        <dbReference type="ARBA" id="ARBA00023125"/>
    </source>
</evidence>
<dbReference type="EMBL" id="JBBWYZ010000002">
    <property type="protein sequence ID" value="MEK9510638.1"/>
    <property type="molecule type" value="Genomic_DNA"/>
</dbReference>
<dbReference type="RefSeq" id="WP_315664022.1">
    <property type="nucleotide sequence ID" value="NZ_JBBWYZ010000002.1"/>
</dbReference>
<dbReference type="PANTHER" id="PTHR34353:SF2">
    <property type="entry name" value="CRISPR-ASSOCIATED ENDONUCLEASE CAS1 1"/>
    <property type="match status" value="1"/>
</dbReference>
<evidence type="ECO:0000256" key="8">
    <source>
        <dbReference type="ARBA" id="ARBA00023211"/>
    </source>
</evidence>
<dbReference type="GO" id="GO:0004519">
    <property type="term" value="F:endonuclease activity"/>
    <property type="evidence" value="ECO:0007669"/>
    <property type="project" value="UniProtKB-KW"/>
</dbReference>
<evidence type="ECO:0000256" key="6">
    <source>
        <dbReference type="ARBA" id="ARBA00023118"/>
    </source>
</evidence>